<feature type="signal peptide" evidence="12">
    <location>
        <begin position="1"/>
        <end position="31"/>
    </location>
</feature>
<evidence type="ECO:0000256" key="4">
    <source>
        <dbReference type="ARBA" id="ARBA00022723"/>
    </source>
</evidence>
<organism evidence="14 15">
    <name type="scientific">Acetobacter garciniae</name>
    <dbReference type="NCBI Taxonomy" id="2817435"/>
    <lineage>
        <taxon>Bacteria</taxon>
        <taxon>Pseudomonadati</taxon>
        <taxon>Pseudomonadota</taxon>
        <taxon>Alphaproteobacteria</taxon>
        <taxon>Acetobacterales</taxon>
        <taxon>Acetobacteraceae</taxon>
        <taxon>Acetobacter</taxon>
    </lineage>
</organism>
<evidence type="ECO:0000256" key="3">
    <source>
        <dbReference type="ARBA" id="ARBA00022617"/>
    </source>
</evidence>
<sequence>MKKSVSKAGASLRHFLLAAPLALLGPSFAHAQAPMSRGHYLAIASDCAACHTNGRDGAYLAGGYAIQSPMGAIYSTNITPSKQFGIGNYSLEEFAQAVRHGVRRDGAQLYPAMPYGSFSLLTDADIAALYDYFMHEVPPLDQPSPKTSLPFPFSVRASLWGWKLANSIVQSPYVADPRHDAQWNRGKYLTDGPAHCGECHTPRNLSLAPKASAYLAGADIGSWRAPNITSDPVAGIGAWSAQELQEYLQTGKTVHARAAGPMAEAVEHSFQYLSPADMAAIVAYLRTVPPIAEPGVTAPNFSHGGTPAPFDYGAANARRDQSLLASTASGAVLYEAVCASCHHSDGKGTADGYYPSLVGNTTTGQRNPNDLIASILFGVDRSVNGHQVLMPGFDGNSLVQQLDDQQIASIANYVLTHFGNAQASVTPKAVAMVRAGSSQVPIAKLADPKVLAALVLAGLVVLGALVLAIRFAIKSRR</sequence>
<feature type="binding site" description="axial binding residue" evidence="10">
    <location>
        <position position="51"/>
    </location>
    <ligand>
        <name>heme c</name>
        <dbReference type="ChEBI" id="CHEBI:61717"/>
        <label>1</label>
    </ligand>
    <ligandPart>
        <name>Fe</name>
        <dbReference type="ChEBI" id="CHEBI:18248"/>
    </ligandPart>
</feature>
<evidence type="ECO:0000256" key="8">
    <source>
        <dbReference type="ARBA" id="ARBA00023136"/>
    </source>
</evidence>
<dbReference type="GO" id="GO:0005506">
    <property type="term" value="F:iron ion binding"/>
    <property type="evidence" value="ECO:0007669"/>
    <property type="project" value="InterPro"/>
</dbReference>
<feature type="binding site" description="axial binding residue" evidence="10">
    <location>
        <position position="342"/>
    </location>
    <ligand>
        <name>heme c</name>
        <dbReference type="ChEBI" id="CHEBI:61717"/>
        <label>3</label>
    </ligand>
    <ligandPart>
        <name>Fe</name>
        <dbReference type="ChEBI" id="CHEBI:18248"/>
    </ligandPart>
</feature>
<feature type="binding site" description="covalent" evidence="9">
    <location>
        <position position="338"/>
    </location>
    <ligand>
        <name>heme c</name>
        <dbReference type="ChEBI" id="CHEBI:61717"/>
        <label>3</label>
    </ligand>
</feature>
<evidence type="ECO:0000256" key="2">
    <source>
        <dbReference type="ARBA" id="ARBA00022475"/>
    </source>
</evidence>
<keyword evidence="11" id="KW-0812">Transmembrane</keyword>
<gene>
    <name evidence="14" type="ORF">J2D77_11390</name>
</gene>
<feature type="domain" description="Cytochrome c" evidence="13">
    <location>
        <begin position="33"/>
        <end position="137"/>
    </location>
</feature>
<name>A0A939HQJ2_9PROT</name>
<feature type="domain" description="Cytochrome c" evidence="13">
    <location>
        <begin position="325"/>
        <end position="418"/>
    </location>
</feature>
<feature type="binding site" description="covalent" evidence="9">
    <location>
        <position position="47"/>
    </location>
    <ligand>
        <name>heme c</name>
        <dbReference type="ChEBI" id="CHEBI:61717"/>
        <label>1</label>
    </ligand>
</feature>
<keyword evidence="2" id="KW-1003">Cell membrane</keyword>
<feature type="domain" description="Cytochrome c" evidence="13">
    <location>
        <begin position="181"/>
        <end position="289"/>
    </location>
</feature>
<dbReference type="EMBL" id="JAFVMH010000005">
    <property type="protein sequence ID" value="MBO1325759.1"/>
    <property type="molecule type" value="Genomic_DNA"/>
</dbReference>
<evidence type="ECO:0000256" key="9">
    <source>
        <dbReference type="PIRSR" id="PIRSR000018-50"/>
    </source>
</evidence>
<dbReference type="Gene3D" id="1.10.760.10">
    <property type="entry name" value="Cytochrome c-like domain"/>
    <property type="match status" value="3"/>
</dbReference>
<keyword evidence="15" id="KW-1185">Reference proteome</keyword>
<dbReference type="GO" id="GO:0016614">
    <property type="term" value="F:oxidoreductase activity, acting on CH-OH group of donors"/>
    <property type="evidence" value="ECO:0007669"/>
    <property type="project" value="InterPro"/>
</dbReference>
<keyword evidence="6" id="KW-0677">Repeat</keyword>
<keyword evidence="11" id="KW-1133">Transmembrane helix</keyword>
<evidence type="ECO:0000256" key="1">
    <source>
        <dbReference type="ARBA" id="ARBA00004236"/>
    </source>
</evidence>
<evidence type="ECO:0000313" key="15">
    <source>
        <dbReference type="Proteomes" id="UP000664073"/>
    </source>
</evidence>
<evidence type="ECO:0000256" key="10">
    <source>
        <dbReference type="PIRSR" id="PIRSR000018-51"/>
    </source>
</evidence>
<keyword evidence="5 12" id="KW-0732">Signal</keyword>
<dbReference type="Pfam" id="PF13442">
    <property type="entry name" value="Cytochrome_CBB3"/>
    <property type="match status" value="1"/>
</dbReference>
<dbReference type="Proteomes" id="UP000664073">
    <property type="component" value="Unassembled WGS sequence"/>
</dbReference>
<feature type="binding site" description="covalent" evidence="9">
    <location>
        <position position="196"/>
    </location>
    <ligand>
        <name>heme c</name>
        <dbReference type="ChEBI" id="CHEBI:61717"/>
        <label>2</label>
    </ligand>
</feature>
<dbReference type="AlphaFoldDB" id="A0A939HQJ2"/>
<keyword evidence="8 11" id="KW-0472">Membrane</keyword>
<keyword evidence="4 10" id="KW-0479">Metal-binding</keyword>
<dbReference type="InterPro" id="IPR036909">
    <property type="entry name" value="Cyt_c-like_dom_sf"/>
</dbReference>
<proteinExistence type="predicted"/>
<keyword evidence="3 9" id="KW-0349">Heme</keyword>
<evidence type="ECO:0000256" key="11">
    <source>
        <dbReference type="SAM" id="Phobius"/>
    </source>
</evidence>
<comment type="subcellular location">
    <subcellularLocation>
        <location evidence="1">Cell membrane</location>
    </subcellularLocation>
</comment>
<dbReference type="GO" id="GO:0009055">
    <property type="term" value="F:electron transfer activity"/>
    <property type="evidence" value="ECO:0007669"/>
    <property type="project" value="InterPro"/>
</dbReference>
<evidence type="ECO:0000256" key="12">
    <source>
        <dbReference type="SAM" id="SignalP"/>
    </source>
</evidence>
<accession>A0A939HQJ2</accession>
<dbReference type="PANTHER" id="PTHR35008:SF8">
    <property type="entry name" value="ALCOHOL DEHYDROGENASE CYTOCHROME C SUBUNIT"/>
    <property type="match status" value="1"/>
</dbReference>
<feature type="chain" id="PRO_5037143045" evidence="12">
    <location>
        <begin position="32"/>
        <end position="477"/>
    </location>
</feature>
<dbReference type="SUPFAM" id="SSF46626">
    <property type="entry name" value="Cytochrome c"/>
    <property type="match status" value="3"/>
</dbReference>
<evidence type="ECO:0000313" key="14">
    <source>
        <dbReference type="EMBL" id="MBO1325759.1"/>
    </source>
</evidence>
<evidence type="ECO:0000256" key="6">
    <source>
        <dbReference type="ARBA" id="ARBA00022737"/>
    </source>
</evidence>
<dbReference type="GO" id="GO:0005886">
    <property type="term" value="C:plasma membrane"/>
    <property type="evidence" value="ECO:0007669"/>
    <property type="project" value="UniProtKB-SubCell"/>
</dbReference>
<comment type="caution">
    <text evidence="14">The sequence shown here is derived from an EMBL/GenBank/DDBJ whole genome shotgun (WGS) entry which is preliminary data.</text>
</comment>
<feature type="binding site" description="covalent" evidence="9">
    <location>
        <position position="341"/>
    </location>
    <ligand>
        <name>heme c</name>
        <dbReference type="ChEBI" id="CHEBI:61717"/>
        <label>3</label>
    </ligand>
</feature>
<dbReference type="InterPro" id="IPR014353">
    <property type="entry name" value="Membr-bd_ADH_cyt_c"/>
</dbReference>
<reference evidence="14" key="1">
    <citation type="submission" date="2021-03" db="EMBL/GenBank/DDBJ databases">
        <title>The complete genome sequence of Acetobacter sp. TBRC 12339.</title>
        <authorList>
            <person name="Charoenyingcharoen P."/>
            <person name="Yukphan P."/>
        </authorList>
    </citation>
    <scope>NUCLEOTIDE SEQUENCE</scope>
    <source>
        <strain evidence="14">TBRC 12339</strain>
    </source>
</reference>
<feature type="transmembrane region" description="Helical" evidence="11">
    <location>
        <begin position="450"/>
        <end position="473"/>
    </location>
</feature>
<feature type="binding site" description="covalent" evidence="9">
    <location>
        <position position="199"/>
    </location>
    <ligand>
        <name>heme c</name>
        <dbReference type="ChEBI" id="CHEBI:61717"/>
        <label>2</label>
    </ligand>
</feature>
<dbReference type="PIRSF" id="PIRSF000018">
    <property type="entry name" value="Mb_ADH_cyt_c"/>
    <property type="match status" value="1"/>
</dbReference>
<evidence type="ECO:0000259" key="13">
    <source>
        <dbReference type="PROSITE" id="PS51007"/>
    </source>
</evidence>
<evidence type="ECO:0000256" key="5">
    <source>
        <dbReference type="ARBA" id="ARBA00022729"/>
    </source>
</evidence>
<comment type="cofactor">
    <cofactor evidence="9">
        <name>heme c</name>
        <dbReference type="ChEBI" id="CHEBI:61717"/>
    </cofactor>
    <text evidence="9">Binds 3 heme c groups covalently per subunit.</text>
</comment>
<feature type="binding site" description="covalent" evidence="9">
    <location>
        <position position="50"/>
    </location>
    <ligand>
        <name>heme c</name>
        <dbReference type="ChEBI" id="CHEBI:61717"/>
        <label>1</label>
    </ligand>
</feature>
<dbReference type="InterPro" id="IPR009056">
    <property type="entry name" value="Cyt_c-like_dom"/>
</dbReference>
<feature type="binding site" description="axial binding residue" evidence="10">
    <location>
        <position position="200"/>
    </location>
    <ligand>
        <name>heme c</name>
        <dbReference type="ChEBI" id="CHEBI:61717"/>
        <label>2</label>
    </ligand>
    <ligandPart>
        <name>Fe</name>
        <dbReference type="ChEBI" id="CHEBI:18248"/>
    </ligandPart>
</feature>
<protein>
    <submittedName>
        <fullName evidence="14">Cytochrome c</fullName>
    </submittedName>
</protein>
<keyword evidence="7 10" id="KW-0408">Iron</keyword>
<dbReference type="Pfam" id="PF00034">
    <property type="entry name" value="Cytochrom_C"/>
    <property type="match status" value="2"/>
</dbReference>
<dbReference type="RefSeq" id="WP_207846403.1">
    <property type="nucleotide sequence ID" value="NZ_JAFVMH010000005.1"/>
</dbReference>
<dbReference type="PROSITE" id="PS51007">
    <property type="entry name" value="CYTC"/>
    <property type="match status" value="3"/>
</dbReference>
<evidence type="ECO:0000256" key="7">
    <source>
        <dbReference type="ARBA" id="ARBA00023004"/>
    </source>
</evidence>
<dbReference type="PANTHER" id="PTHR35008">
    <property type="entry name" value="BLL4482 PROTEIN-RELATED"/>
    <property type="match status" value="1"/>
</dbReference>
<dbReference type="GO" id="GO:0020037">
    <property type="term" value="F:heme binding"/>
    <property type="evidence" value="ECO:0007669"/>
    <property type="project" value="InterPro"/>
</dbReference>
<dbReference type="InterPro" id="IPR051459">
    <property type="entry name" value="Cytochrome_c-type_DH"/>
</dbReference>